<reference evidence="1 2" key="1">
    <citation type="submission" date="2021-01" db="EMBL/GenBank/DDBJ databases">
        <title>Genomic Encyclopedia of Type Strains, Phase IV (KMG-IV): sequencing the most valuable type-strain genomes for metagenomic binning, comparative biology and taxonomic classification.</title>
        <authorList>
            <person name="Goeker M."/>
        </authorList>
    </citation>
    <scope>NUCLEOTIDE SEQUENCE [LARGE SCALE GENOMIC DNA]</scope>
    <source>
        <strain evidence="1 2">DSM 25540</strain>
    </source>
</reference>
<keyword evidence="2" id="KW-1185">Reference proteome</keyword>
<proteinExistence type="predicted"/>
<protein>
    <recommendedName>
        <fullName evidence="3">DUF4262 domain-containing protein</fullName>
    </recommendedName>
</protein>
<dbReference type="RefSeq" id="WP_204698558.1">
    <property type="nucleotide sequence ID" value="NZ_JAFBEC010000008.1"/>
</dbReference>
<evidence type="ECO:0000313" key="2">
    <source>
        <dbReference type="Proteomes" id="UP000741863"/>
    </source>
</evidence>
<dbReference type="EMBL" id="JAFBEC010000008">
    <property type="protein sequence ID" value="MBM7633832.1"/>
    <property type="molecule type" value="Genomic_DNA"/>
</dbReference>
<comment type="caution">
    <text evidence="1">The sequence shown here is derived from an EMBL/GenBank/DDBJ whole genome shotgun (WGS) entry which is preliminary data.</text>
</comment>
<evidence type="ECO:0000313" key="1">
    <source>
        <dbReference type="EMBL" id="MBM7633832.1"/>
    </source>
</evidence>
<organism evidence="1 2">
    <name type="scientific">Geomicrobium sediminis</name>
    <dbReference type="NCBI Taxonomy" id="1347788"/>
    <lineage>
        <taxon>Bacteria</taxon>
        <taxon>Bacillati</taxon>
        <taxon>Bacillota</taxon>
        <taxon>Bacilli</taxon>
        <taxon>Bacillales</taxon>
        <taxon>Geomicrobium</taxon>
    </lineage>
</organism>
<dbReference type="Proteomes" id="UP000741863">
    <property type="component" value="Unassembled WGS sequence"/>
</dbReference>
<accession>A0ABS2PEH1</accession>
<sequence>MRELIRQHLIENGFEHVYEPTVVTTADEPPYLILQKGLQDGPSGHTSDKTTIIVYPCVKNLTFNALDSQAQDIVEALDFQWLVKDGKPYFVQYVNAEQDTFVEDWQVYTKGLNFEVVALDWIDNKTTDPDPIEALNDWTNFQFDYLQTDPQSWQPTNKSPGLYWRLERITRSEHTAWGAWLDVQIKGHLVMPDRVHRSRVLKDLAQTLAWQKEILMRDQSTLFFEQAITVDNGADMISQGQVTLPCRYGVLYREDHDKLHEINFGGVVIDR</sequence>
<evidence type="ECO:0008006" key="3">
    <source>
        <dbReference type="Google" id="ProtNLM"/>
    </source>
</evidence>
<gene>
    <name evidence="1" type="ORF">JOD17_002928</name>
</gene>
<name>A0ABS2PEH1_9BACL</name>